<organism evidence="2 3">
    <name type="scientific">Galeopterus variegatus</name>
    <name type="common">Malayan flying lemur</name>
    <name type="synonym">Cynocephalus variegatus</name>
    <dbReference type="NCBI Taxonomy" id="482537"/>
    <lineage>
        <taxon>Eukaryota</taxon>
        <taxon>Metazoa</taxon>
        <taxon>Chordata</taxon>
        <taxon>Craniata</taxon>
        <taxon>Vertebrata</taxon>
        <taxon>Euteleostomi</taxon>
        <taxon>Mammalia</taxon>
        <taxon>Eutheria</taxon>
        <taxon>Euarchontoglires</taxon>
        <taxon>Dermoptera</taxon>
        <taxon>Cynocephalidae</taxon>
        <taxon>Galeopterus</taxon>
    </lineage>
</organism>
<accession>A0ABM0Q668</accession>
<sequence>DARENIQRLTGHGAEDSSADQAANQWGRSGRDPNHFRPAGLPNKY</sequence>
<reference evidence="3" key="1">
    <citation type="submission" date="2025-08" db="UniProtKB">
        <authorList>
            <consortium name="RefSeq"/>
        </authorList>
    </citation>
    <scope>IDENTIFICATION</scope>
</reference>
<dbReference type="Pfam" id="PF00277">
    <property type="entry name" value="SAA"/>
    <property type="match status" value="1"/>
</dbReference>
<dbReference type="SMART" id="SM00197">
    <property type="entry name" value="SAA"/>
    <property type="match status" value="1"/>
</dbReference>
<dbReference type="RefSeq" id="XP_008563859.1">
    <property type="nucleotide sequence ID" value="XM_008565637.1"/>
</dbReference>
<name>A0ABM0Q668_GALVR</name>
<evidence type="ECO:0000256" key="1">
    <source>
        <dbReference type="SAM" id="MobiDB-lite"/>
    </source>
</evidence>
<dbReference type="Gene3D" id="1.10.132.110">
    <property type="entry name" value="Serum amyloid A protein"/>
    <property type="match status" value="1"/>
</dbReference>
<evidence type="ECO:0000313" key="3">
    <source>
        <dbReference type="RefSeq" id="XP_008563859.1"/>
    </source>
</evidence>
<dbReference type="InterPro" id="IPR000096">
    <property type="entry name" value="Serum_amyloid_A"/>
</dbReference>
<feature type="region of interest" description="Disordered" evidence="1">
    <location>
        <begin position="1"/>
        <end position="45"/>
    </location>
</feature>
<evidence type="ECO:0000313" key="2">
    <source>
        <dbReference type="Proteomes" id="UP000694923"/>
    </source>
</evidence>
<protein>
    <submittedName>
        <fullName evidence="3">Serum amyloid A-2 protein-like</fullName>
    </submittedName>
</protein>
<dbReference type="GeneID" id="103584759"/>
<feature type="non-terminal residue" evidence="3">
    <location>
        <position position="1"/>
    </location>
</feature>
<keyword evidence="2" id="KW-1185">Reference proteome</keyword>
<proteinExistence type="predicted"/>
<gene>
    <name evidence="3" type="primary">LOC103584759</name>
</gene>
<dbReference type="Proteomes" id="UP000694923">
    <property type="component" value="Unplaced"/>
</dbReference>